<dbReference type="GO" id="GO:0016791">
    <property type="term" value="F:phosphatase activity"/>
    <property type="evidence" value="ECO:0007669"/>
    <property type="project" value="TreeGrafter"/>
</dbReference>
<dbReference type="PANTHER" id="PTHR43156">
    <property type="entry name" value="STAGE II SPORULATION PROTEIN E-RELATED"/>
    <property type="match status" value="1"/>
</dbReference>
<keyword evidence="1" id="KW-0378">Hydrolase</keyword>
<evidence type="ECO:0000313" key="5">
    <source>
        <dbReference type="Proteomes" id="UP000712673"/>
    </source>
</evidence>
<dbReference type="Proteomes" id="UP000712673">
    <property type="component" value="Unassembled WGS sequence"/>
</dbReference>
<accession>A0A937W7G4</accession>
<dbReference type="SMART" id="SM00331">
    <property type="entry name" value="PP2C_SIG"/>
    <property type="match status" value="1"/>
</dbReference>
<dbReference type="AlphaFoldDB" id="A0A937W7G4"/>
<dbReference type="Pfam" id="PF07228">
    <property type="entry name" value="SpoIIE"/>
    <property type="match status" value="1"/>
</dbReference>
<comment type="caution">
    <text evidence="4">The sequence shown here is derived from an EMBL/GenBank/DDBJ whole genome shotgun (WGS) entry which is preliminary data.</text>
</comment>
<dbReference type="Gene3D" id="3.60.40.10">
    <property type="entry name" value="PPM-type phosphatase domain"/>
    <property type="match status" value="1"/>
</dbReference>
<comment type="caution">
    <text evidence="2">Lacks conserved residue(s) required for the propagation of feature annotation.</text>
</comment>
<evidence type="ECO:0000256" key="1">
    <source>
        <dbReference type="ARBA" id="ARBA00022801"/>
    </source>
</evidence>
<gene>
    <name evidence="4" type="ORF">FJZ47_22785</name>
</gene>
<sequence>PVIFLTAMTDEEALAQCIVAGGDDFLTKPYKRTLLKAKITALERLRQLYTTLQAQNQALAAHHRHLQRECEVAEKLFSTIVHPGCLDTPALKYLLSPMAVFNGDLLLAARKPSGGMHILVGDFTGHGLPATVGAMPIADIFYSMTAKGYAISDIVGGTNQKLKEILPTGVFCAACLLEIDAAYSTLSVWNGGMPDVLVRLPQGKEIRRLSSAHLPLGIVDNALLDRSVEMILLPTDTRVYVYTDGVIEANNPQGEMFGQPRLEAYLQPDRPAAQIFTAICAGLHAFQEGRPQQDDLTLLEITCQADLEVPASPEMTSSYTPKAPTSWHMALELSAETLQTLDPIPQIIQMLMESRGYTSIANVSTPSSQSCFPTPLSMVSSAWTPLSNMRHKALSPTIRNAPGGSPISHRAVLLSTCTIRF</sequence>
<dbReference type="InterPro" id="IPR001932">
    <property type="entry name" value="PPM-type_phosphatase-like_dom"/>
</dbReference>
<dbReference type="PROSITE" id="PS50110">
    <property type="entry name" value="RESPONSE_REGULATORY"/>
    <property type="match status" value="1"/>
</dbReference>
<organism evidence="4 5">
    <name type="scientific">Tectimicrobiota bacterium</name>
    <dbReference type="NCBI Taxonomy" id="2528274"/>
    <lineage>
        <taxon>Bacteria</taxon>
        <taxon>Pseudomonadati</taxon>
        <taxon>Nitrospinota/Tectimicrobiota group</taxon>
        <taxon>Candidatus Tectimicrobiota</taxon>
    </lineage>
</organism>
<name>A0A937W7G4_UNCTE</name>
<evidence type="ECO:0000259" key="3">
    <source>
        <dbReference type="PROSITE" id="PS50110"/>
    </source>
</evidence>
<dbReference type="EMBL" id="VGLS01000971">
    <property type="protein sequence ID" value="MBM3226600.1"/>
    <property type="molecule type" value="Genomic_DNA"/>
</dbReference>
<dbReference type="SUPFAM" id="SSF52172">
    <property type="entry name" value="CheY-like"/>
    <property type="match status" value="1"/>
</dbReference>
<dbReference type="InterPro" id="IPR052016">
    <property type="entry name" value="Bact_Sigma-Reg"/>
</dbReference>
<proteinExistence type="predicted"/>
<reference evidence="4" key="1">
    <citation type="submission" date="2019-03" db="EMBL/GenBank/DDBJ databases">
        <title>Lake Tanganyika Metagenome-Assembled Genomes (MAGs).</title>
        <authorList>
            <person name="Tran P."/>
        </authorList>
    </citation>
    <scope>NUCLEOTIDE SEQUENCE</scope>
    <source>
        <strain evidence="4">K_DeepCast_65m_m2_066</strain>
    </source>
</reference>
<dbReference type="InterPro" id="IPR001789">
    <property type="entry name" value="Sig_transdc_resp-reg_receiver"/>
</dbReference>
<dbReference type="Gene3D" id="3.40.50.2300">
    <property type="match status" value="1"/>
</dbReference>
<dbReference type="GO" id="GO:0000160">
    <property type="term" value="P:phosphorelay signal transduction system"/>
    <property type="evidence" value="ECO:0007669"/>
    <property type="project" value="InterPro"/>
</dbReference>
<dbReference type="InterPro" id="IPR036457">
    <property type="entry name" value="PPM-type-like_dom_sf"/>
</dbReference>
<evidence type="ECO:0000256" key="2">
    <source>
        <dbReference type="PROSITE-ProRule" id="PRU00169"/>
    </source>
</evidence>
<dbReference type="InterPro" id="IPR011006">
    <property type="entry name" value="CheY-like_superfamily"/>
</dbReference>
<protein>
    <submittedName>
        <fullName evidence="4">Response regulator</fullName>
    </submittedName>
</protein>
<dbReference type="PANTHER" id="PTHR43156:SF2">
    <property type="entry name" value="STAGE II SPORULATION PROTEIN E"/>
    <property type="match status" value="1"/>
</dbReference>
<feature type="non-terminal residue" evidence="4">
    <location>
        <position position="1"/>
    </location>
</feature>
<feature type="domain" description="Response regulatory" evidence="3">
    <location>
        <begin position="1"/>
        <end position="43"/>
    </location>
</feature>
<evidence type="ECO:0000313" key="4">
    <source>
        <dbReference type="EMBL" id="MBM3226600.1"/>
    </source>
</evidence>